<evidence type="ECO:0000313" key="2">
    <source>
        <dbReference type="Proteomes" id="UP001558613"/>
    </source>
</evidence>
<comment type="caution">
    <text evidence="1">The sequence shown here is derived from an EMBL/GenBank/DDBJ whole genome shotgun (WGS) entry which is preliminary data.</text>
</comment>
<reference evidence="1 2" key="1">
    <citation type="submission" date="2023-09" db="EMBL/GenBank/DDBJ databases">
        <authorList>
            <person name="Wang M."/>
        </authorList>
    </citation>
    <scope>NUCLEOTIDE SEQUENCE [LARGE SCALE GENOMIC DNA]</scope>
    <source>
        <strain evidence="1">GT-2023</strain>
        <tissue evidence="1">Liver</tissue>
    </source>
</reference>
<sequence length="87" mass="10202">MKGDVEREYLSPDLNLLRMYRLYKKNNPSSIAKFWLYRDIFKQQNLSFGQPRSNTCAKCDALFSELTAATTDGEWLKIATESELHHR</sequence>
<name>A0ABR3MQ21_9TELE</name>
<evidence type="ECO:0000313" key="1">
    <source>
        <dbReference type="EMBL" id="KAL1266717.1"/>
    </source>
</evidence>
<accession>A0ABR3MQ21</accession>
<dbReference type="Proteomes" id="UP001558613">
    <property type="component" value="Unassembled WGS sequence"/>
</dbReference>
<proteinExistence type="predicted"/>
<keyword evidence="2" id="KW-1185">Reference proteome</keyword>
<protein>
    <submittedName>
        <fullName evidence="1">Uncharacterized protein</fullName>
    </submittedName>
</protein>
<dbReference type="EMBL" id="JAYMGO010000010">
    <property type="protein sequence ID" value="KAL1266717.1"/>
    <property type="molecule type" value="Genomic_DNA"/>
</dbReference>
<organism evidence="1 2">
    <name type="scientific">Cirrhinus molitorella</name>
    <name type="common">mud carp</name>
    <dbReference type="NCBI Taxonomy" id="172907"/>
    <lineage>
        <taxon>Eukaryota</taxon>
        <taxon>Metazoa</taxon>
        <taxon>Chordata</taxon>
        <taxon>Craniata</taxon>
        <taxon>Vertebrata</taxon>
        <taxon>Euteleostomi</taxon>
        <taxon>Actinopterygii</taxon>
        <taxon>Neopterygii</taxon>
        <taxon>Teleostei</taxon>
        <taxon>Ostariophysi</taxon>
        <taxon>Cypriniformes</taxon>
        <taxon>Cyprinidae</taxon>
        <taxon>Labeoninae</taxon>
        <taxon>Labeonini</taxon>
        <taxon>Cirrhinus</taxon>
    </lineage>
</organism>
<gene>
    <name evidence="1" type="ORF">QQF64_002392</name>
</gene>